<dbReference type="Proteomes" id="UP000604475">
    <property type="component" value="Unassembled WGS sequence"/>
</dbReference>
<accession>A0A937REB0</accession>
<dbReference type="Gene3D" id="1.10.150.240">
    <property type="entry name" value="Putative phosphatase, domain 2"/>
    <property type="match status" value="1"/>
</dbReference>
<keyword evidence="2" id="KW-1185">Reference proteome</keyword>
<evidence type="ECO:0000313" key="1">
    <source>
        <dbReference type="EMBL" id="MBL7627400.1"/>
    </source>
</evidence>
<evidence type="ECO:0000313" key="2">
    <source>
        <dbReference type="Proteomes" id="UP000604475"/>
    </source>
</evidence>
<comment type="caution">
    <text evidence="1">The sequence shown here is derived from an EMBL/GenBank/DDBJ whole genome shotgun (WGS) entry which is preliminary data.</text>
</comment>
<reference evidence="1" key="1">
    <citation type="submission" date="2020-12" db="EMBL/GenBank/DDBJ databases">
        <title>Genomic characterization of non-nitrogen-fixing Frankia strains.</title>
        <authorList>
            <person name="Carlos-Shanley C."/>
            <person name="Guerra T."/>
            <person name="Hahn D."/>
        </authorList>
    </citation>
    <scope>NUCLEOTIDE SEQUENCE</scope>
    <source>
        <strain evidence="1">CN6</strain>
    </source>
</reference>
<dbReference type="Pfam" id="PF13419">
    <property type="entry name" value="HAD_2"/>
    <property type="match status" value="1"/>
</dbReference>
<dbReference type="Gene3D" id="3.40.50.1000">
    <property type="entry name" value="HAD superfamily/HAD-like"/>
    <property type="match status" value="1"/>
</dbReference>
<dbReference type="AlphaFoldDB" id="A0A937REB0"/>
<gene>
    <name evidence="1" type="ORF">I7412_09500</name>
</gene>
<dbReference type="InterPro" id="IPR036412">
    <property type="entry name" value="HAD-like_sf"/>
</dbReference>
<dbReference type="EMBL" id="JAEACQ010000160">
    <property type="protein sequence ID" value="MBL7627400.1"/>
    <property type="molecule type" value="Genomic_DNA"/>
</dbReference>
<dbReference type="InterPro" id="IPR041492">
    <property type="entry name" value="HAD_2"/>
</dbReference>
<organism evidence="1 2">
    <name type="scientific">Frankia nepalensis</name>
    <dbReference type="NCBI Taxonomy" id="1836974"/>
    <lineage>
        <taxon>Bacteria</taxon>
        <taxon>Bacillati</taxon>
        <taxon>Actinomycetota</taxon>
        <taxon>Actinomycetes</taxon>
        <taxon>Frankiales</taxon>
        <taxon>Frankiaceae</taxon>
        <taxon>Frankia</taxon>
    </lineage>
</organism>
<dbReference type="InterPro" id="IPR023214">
    <property type="entry name" value="HAD_sf"/>
</dbReference>
<protein>
    <submittedName>
        <fullName evidence="1">Uncharacterized protein</fullName>
    </submittedName>
</protein>
<dbReference type="SUPFAM" id="SSF56784">
    <property type="entry name" value="HAD-like"/>
    <property type="match status" value="1"/>
</dbReference>
<dbReference type="InterPro" id="IPR023198">
    <property type="entry name" value="PGP-like_dom2"/>
</dbReference>
<name>A0A937REB0_9ACTN</name>
<proteinExistence type="predicted"/>
<dbReference type="RefSeq" id="WP_203002305.1">
    <property type="nucleotide sequence ID" value="NZ_JADWYU010000099.1"/>
</dbReference>
<sequence>MTATANPEPVTWSDGLRAVIFDLDGTLLDHESSAVAALRQWAPRLDVETVTDTPLAA</sequence>